<evidence type="ECO:0000256" key="8">
    <source>
        <dbReference type="ARBA" id="ARBA00022884"/>
    </source>
</evidence>
<keyword evidence="7" id="KW-0862">Zinc</keyword>
<dbReference type="SMART" id="SM00355">
    <property type="entry name" value="ZnF_C2H2"/>
    <property type="match status" value="4"/>
</dbReference>
<dbReference type="Gene3D" id="3.30.160.60">
    <property type="entry name" value="Classic Zinc Finger"/>
    <property type="match status" value="4"/>
</dbReference>
<dbReference type="OrthoDB" id="1925236at2759"/>
<dbReference type="SUPFAM" id="SSF57667">
    <property type="entry name" value="beta-beta-alpha zinc fingers"/>
    <property type="match status" value="4"/>
</dbReference>
<dbReference type="InterPro" id="IPR013087">
    <property type="entry name" value="Znf_C2H2_type"/>
</dbReference>
<dbReference type="PROSITE" id="PS00028">
    <property type="entry name" value="ZINC_FINGER_C2H2_1"/>
    <property type="match status" value="1"/>
</dbReference>
<evidence type="ECO:0000256" key="4">
    <source>
        <dbReference type="ARBA" id="ARBA00022723"/>
    </source>
</evidence>
<evidence type="ECO:0000259" key="11">
    <source>
        <dbReference type="PROSITE" id="PS00028"/>
    </source>
</evidence>
<dbReference type="GO" id="GO:0005737">
    <property type="term" value="C:cytoplasm"/>
    <property type="evidence" value="ECO:0007669"/>
    <property type="project" value="UniProtKB-SubCell"/>
</dbReference>
<accession>A0A401PNJ4</accession>
<evidence type="ECO:0000256" key="2">
    <source>
        <dbReference type="ARBA" id="ARBA00004496"/>
    </source>
</evidence>
<evidence type="ECO:0000256" key="9">
    <source>
        <dbReference type="ARBA" id="ARBA00023242"/>
    </source>
</evidence>
<organism evidence="12 13">
    <name type="scientific">Scyliorhinus torazame</name>
    <name type="common">Cloudy catshark</name>
    <name type="synonym">Catulus torazame</name>
    <dbReference type="NCBI Taxonomy" id="75743"/>
    <lineage>
        <taxon>Eukaryota</taxon>
        <taxon>Metazoa</taxon>
        <taxon>Chordata</taxon>
        <taxon>Craniata</taxon>
        <taxon>Vertebrata</taxon>
        <taxon>Chondrichthyes</taxon>
        <taxon>Elasmobranchii</taxon>
        <taxon>Galeomorphii</taxon>
        <taxon>Galeoidea</taxon>
        <taxon>Carcharhiniformes</taxon>
        <taxon>Scyliorhinidae</taxon>
        <taxon>Scyliorhinus</taxon>
    </lineage>
</organism>
<evidence type="ECO:0000256" key="5">
    <source>
        <dbReference type="ARBA" id="ARBA00022737"/>
    </source>
</evidence>
<dbReference type="GO" id="GO:0005634">
    <property type="term" value="C:nucleus"/>
    <property type="evidence" value="ECO:0007669"/>
    <property type="project" value="UniProtKB-SubCell"/>
</dbReference>
<dbReference type="InterPro" id="IPR051868">
    <property type="entry name" value="ZN346_ZMAT4"/>
</dbReference>
<evidence type="ECO:0000256" key="6">
    <source>
        <dbReference type="ARBA" id="ARBA00022771"/>
    </source>
</evidence>
<protein>
    <recommendedName>
        <fullName evidence="10">Zinc finger protein 346</fullName>
    </recommendedName>
</protein>
<dbReference type="InterPro" id="IPR003604">
    <property type="entry name" value="Matrin/U1-like-C_Znf_C2H2"/>
</dbReference>
<evidence type="ECO:0000256" key="10">
    <source>
        <dbReference type="ARBA" id="ARBA00039634"/>
    </source>
</evidence>
<feature type="domain" description="C2H2-type" evidence="11">
    <location>
        <begin position="236"/>
        <end position="258"/>
    </location>
</feature>
<keyword evidence="3" id="KW-0963">Cytoplasm</keyword>
<dbReference type="Proteomes" id="UP000288216">
    <property type="component" value="Unassembled WGS sequence"/>
</dbReference>
<name>A0A401PNJ4_SCYTO</name>
<dbReference type="PANTHER" id="PTHR46144">
    <property type="entry name" value="ZINC FINGER PROTEIN 385B-LIKE"/>
    <property type="match status" value="1"/>
</dbReference>
<dbReference type="Pfam" id="PF12874">
    <property type="entry name" value="zf-met"/>
    <property type="match status" value="4"/>
</dbReference>
<dbReference type="SMART" id="SM00451">
    <property type="entry name" value="ZnF_U1"/>
    <property type="match status" value="4"/>
</dbReference>
<keyword evidence="9" id="KW-0539">Nucleus</keyword>
<sequence>GEAGLGAMAAERPIPQLMESFKPAGAGDGSAGSGAVQKIIEGNSELFTDTHCKVCNAVLISESQRLAHYQSKKHANKVRRYEELHQDGEPVAKIIKKDPTGSSNGEVDRNKYCPLCNMTFTSPVVAQSHYQGKNHAKTLKLKLKQEETTPASAAAPKAKKEFAPISAVQSNAEPGSSDPDKYCNLCQAFFNQPAIAKQHYVGKRHKKRETKAKLLEQLGQIGYNSAAAAAAKGYPCNTCNIVLNSIEQFQAHIQGIKHQNQLKPNEFTAEDDEGGFERFEEDVI</sequence>
<evidence type="ECO:0000256" key="1">
    <source>
        <dbReference type="ARBA" id="ARBA00004123"/>
    </source>
</evidence>
<evidence type="ECO:0000313" key="13">
    <source>
        <dbReference type="Proteomes" id="UP000288216"/>
    </source>
</evidence>
<reference evidence="12 13" key="1">
    <citation type="journal article" date="2018" name="Nat. Ecol. Evol.">
        <title>Shark genomes provide insights into elasmobranch evolution and the origin of vertebrates.</title>
        <authorList>
            <person name="Hara Y"/>
            <person name="Yamaguchi K"/>
            <person name="Onimaru K"/>
            <person name="Kadota M"/>
            <person name="Koyanagi M"/>
            <person name="Keeley SD"/>
            <person name="Tatsumi K"/>
            <person name="Tanaka K"/>
            <person name="Motone F"/>
            <person name="Kageyama Y"/>
            <person name="Nozu R"/>
            <person name="Adachi N"/>
            <person name="Nishimura O"/>
            <person name="Nakagawa R"/>
            <person name="Tanegashima C"/>
            <person name="Kiyatake I"/>
            <person name="Matsumoto R"/>
            <person name="Murakumo K"/>
            <person name="Nishida K"/>
            <person name="Terakita A"/>
            <person name="Kuratani S"/>
            <person name="Sato K"/>
            <person name="Hyodo S Kuraku.S."/>
        </authorList>
    </citation>
    <scope>NUCLEOTIDE SEQUENCE [LARGE SCALE GENOMIC DNA]</scope>
</reference>
<dbReference type="GO" id="GO:0003723">
    <property type="term" value="F:RNA binding"/>
    <property type="evidence" value="ECO:0007669"/>
    <property type="project" value="UniProtKB-KW"/>
</dbReference>
<dbReference type="PANTHER" id="PTHR46144:SF5">
    <property type="entry name" value="ZINC FINGER PROTEIN 346"/>
    <property type="match status" value="1"/>
</dbReference>
<comment type="caution">
    <text evidence="12">The sequence shown here is derived from an EMBL/GenBank/DDBJ whole genome shotgun (WGS) entry which is preliminary data.</text>
</comment>
<keyword evidence="8" id="KW-0694">RNA-binding</keyword>
<dbReference type="STRING" id="75743.A0A401PNJ4"/>
<keyword evidence="4" id="KW-0479">Metal-binding</keyword>
<proteinExistence type="predicted"/>
<dbReference type="AlphaFoldDB" id="A0A401PNJ4"/>
<evidence type="ECO:0000313" key="12">
    <source>
        <dbReference type="EMBL" id="GCB74706.1"/>
    </source>
</evidence>
<dbReference type="InterPro" id="IPR036236">
    <property type="entry name" value="Znf_C2H2_sf"/>
</dbReference>
<evidence type="ECO:0000256" key="3">
    <source>
        <dbReference type="ARBA" id="ARBA00022490"/>
    </source>
</evidence>
<feature type="non-terminal residue" evidence="12">
    <location>
        <position position="1"/>
    </location>
</feature>
<keyword evidence="6" id="KW-0863">Zinc-finger</keyword>
<dbReference type="EMBL" id="BFAA01001065">
    <property type="protein sequence ID" value="GCB74706.1"/>
    <property type="molecule type" value="Genomic_DNA"/>
</dbReference>
<comment type="subcellular location">
    <subcellularLocation>
        <location evidence="2">Cytoplasm</location>
    </subcellularLocation>
    <subcellularLocation>
        <location evidence="1">Nucleus</location>
    </subcellularLocation>
</comment>
<keyword evidence="13" id="KW-1185">Reference proteome</keyword>
<dbReference type="OMA" id="QHYVGKR"/>
<evidence type="ECO:0000256" key="7">
    <source>
        <dbReference type="ARBA" id="ARBA00022833"/>
    </source>
</evidence>
<gene>
    <name evidence="12" type="ORF">scyTo_0003797</name>
</gene>
<dbReference type="GO" id="GO:0008270">
    <property type="term" value="F:zinc ion binding"/>
    <property type="evidence" value="ECO:0007669"/>
    <property type="project" value="UniProtKB-KW"/>
</dbReference>
<keyword evidence="5" id="KW-0677">Repeat</keyword>